<keyword evidence="4 7" id="KW-0853">WD repeat</keyword>
<dbReference type="InterPro" id="IPR015943">
    <property type="entry name" value="WD40/YVTN_repeat-like_dom_sf"/>
</dbReference>
<keyword evidence="6" id="KW-0539">Nucleus</keyword>
<organism evidence="10 11">
    <name type="scientific">Malus baccata</name>
    <name type="common">Siberian crab apple</name>
    <name type="synonym">Pyrus baccata</name>
    <dbReference type="NCBI Taxonomy" id="106549"/>
    <lineage>
        <taxon>Eukaryota</taxon>
        <taxon>Viridiplantae</taxon>
        <taxon>Streptophyta</taxon>
        <taxon>Embryophyta</taxon>
        <taxon>Tracheophyta</taxon>
        <taxon>Spermatophyta</taxon>
        <taxon>Magnoliopsida</taxon>
        <taxon>eudicotyledons</taxon>
        <taxon>Gunneridae</taxon>
        <taxon>Pentapetalae</taxon>
        <taxon>rosids</taxon>
        <taxon>fabids</taxon>
        <taxon>Rosales</taxon>
        <taxon>Rosaceae</taxon>
        <taxon>Amygdaloideae</taxon>
        <taxon>Maleae</taxon>
        <taxon>Malus</taxon>
    </lineage>
</organism>
<evidence type="ECO:0000256" key="5">
    <source>
        <dbReference type="ARBA" id="ARBA00022737"/>
    </source>
</evidence>
<evidence type="ECO:0000256" key="7">
    <source>
        <dbReference type="PROSITE-ProRule" id="PRU00221"/>
    </source>
</evidence>
<evidence type="ECO:0000256" key="2">
    <source>
        <dbReference type="ARBA" id="ARBA00022517"/>
    </source>
</evidence>
<dbReference type="InterPro" id="IPR057644">
    <property type="entry name" value="Beta-prop_WDR75_2nd"/>
</dbReference>
<dbReference type="Pfam" id="PF23769">
    <property type="entry name" value="Beta-prop_WDR75_2nd"/>
    <property type="match status" value="1"/>
</dbReference>
<sequence length="797" mass="87415">MIRGGKSYVSAPPAFSADAKRLLVCTGTAVSIFSTSTGLQISSLEGHNGLVTSVIVVPGNKALSFCWTASVDGTIRYWDFAVPELMKAIDIKMPIFSMVIPSIMFQPGKGAREDDSNAAHVFAYLSVENTQVQQNTPKPLRGQIRKCNLTESRLAGGALSETRKPEAITISPSGKFFGIRNKRKLHIWRVPAVDSKLMIAKKITLHHTRNFNVLAFHPTQAIVAAGDTSGRILIWTGFGKRTFSDGDKLMKGRSMNNEEERDGVRGDDDADASSTWHWHAAGISVLSFSSDGAYLYSGGIEGVLVVWQLDTGKKKFLPRIGSPLLYLTDSPDPSLSSISCADNQIHILKMPSMEIVKSISGIKLPYSCPEIYDGICSKFSFDHTDGLVALRTANYRIQFYSLFDDREMSEVQICERNHQPGDDVRVIVTLVSLSKDGSMMSTVEVKLPEEGLGGLVCLKFWASGPQNKTFSLSTVVYEPHRDARISSLAFHPTRQMVASVSYGGDFKIWVCSDEIQPKHEVLQHSGWMCHAVGSYKNKPMTAAAFSGDGSVLAVAAENVITLWDPNSNALVAVIGEMQMPIATLSFAGKSEYLVSVTQGSKPQLSVWSMSELSESWSYKLHVEAFTCAVDSSSFAVLSLLGKDGVILLFNATDPVPLAMWSVRKAQGGGLAFLNSDQLSNQQNILDRNRPQALLVYINGDHEYVIFDPYNIEAKELSLTRPGSRVAPDETGHFGYSSIYGELPKFDIKRDQTVAPSAPSQRPWETIFSGSSHELPPLTKLCSDFMESLLERRTAMVE</sequence>
<dbReference type="Gene3D" id="2.130.10.10">
    <property type="entry name" value="YVTN repeat-like/Quinoprotein amine dehydrogenase"/>
    <property type="match status" value="3"/>
</dbReference>
<dbReference type="PROSITE" id="PS50294">
    <property type="entry name" value="WD_REPEATS_REGION"/>
    <property type="match status" value="1"/>
</dbReference>
<evidence type="ECO:0000256" key="3">
    <source>
        <dbReference type="ARBA" id="ARBA00022552"/>
    </source>
</evidence>
<evidence type="ECO:0000259" key="9">
    <source>
        <dbReference type="Pfam" id="PF23769"/>
    </source>
</evidence>
<feature type="repeat" description="WD" evidence="7">
    <location>
        <begin position="44"/>
        <end position="88"/>
    </location>
</feature>
<evidence type="ECO:0000313" key="11">
    <source>
        <dbReference type="Proteomes" id="UP000315295"/>
    </source>
</evidence>
<proteinExistence type="predicted"/>
<keyword evidence="11" id="KW-1185">Reference proteome</keyword>
<evidence type="ECO:0000313" key="10">
    <source>
        <dbReference type="EMBL" id="TQD84890.1"/>
    </source>
</evidence>
<dbReference type="EMBL" id="VIEB01000616">
    <property type="protein sequence ID" value="TQD84890.1"/>
    <property type="molecule type" value="Genomic_DNA"/>
</dbReference>
<feature type="repeat" description="WD" evidence="7">
    <location>
        <begin position="276"/>
        <end position="317"/>
    </location>
</feature>
<keyword evidence="5" id="KW-0677">Repeat</keyword>
<evidence type="ECO:0000256" key="8">
    <source>
        <dbReference type="SAM" id="MobiDB-lite"/>
    </source>
</evidence>
<feature type="domain" description="WD repeat-containing protein 75 second beta-propeller" evidence="9">
    <location>
        <begin position="395"/>
        <end position="659"/>
    </location>
</feature>
<keyword evidence="2" id="KW-0690">Ribosome biogenesis</keyword>
<comment type="caution">
    <text evidence="10">The sequence shown here is derived from an EMBL/GenBank/DDBJ whole genome shotgun (WGS) entry which is preliminary data.</text>
</comment>
<reference evidence="10 11" key="1">
    <citation type="journal article" date="2019" name="G3 (Bethesda)">
        <title>Sequencing of a Wild Apple (Malus baccata) Genome Unravels the Differences Between Cultivated and Wild Apple Species Regarding Disease Resistance and Cold Tolerance.</title>
        <authorList>
            <person name="Chen X."/>
        </authorList>
    </citation>
    <scope>NUCLEOTIDE SEQUENCE [LARGE SCALE GENOMIC DNA]</scope>
    <source>
        <strain evidence="11">cv. Shandingzi</strain>
        <tissue evidence="10">Leaves</tissue>
    </source>
</reference>
<dbReference type="SUPFAM" id="SSF50978">
    <property type="entry name" value="WD40 repeat-like"/>
    <property type="match status" value="2"/>
</dbReference>
<evidence type="ECO:0000256" key="6">
    <source>
        <dbReference type="ARBA" id="ARBA00023242"/>
    </source>
</evidence>
<dbReference type="SUPFAM" id="SSF50998">
    <property type="entry name" value="Quinoprotein alcohol dehydrogenase-like"/>
    <property type="match status" value="1"/>
</dbReference>
<evidence type="ECO:0000256" key="1">
    <source>
        <dbReference type="ARBA" id="ARBA00004604"/>
    </source>
</evidence>
<dbReference type="InterPro" id="IPR036322">
    <property type="entry name" value="WD40_repeat_dom_sf"/>
</dbReference>
<dbReference type="PROSITE" id="PS50082">
    <property type="entry name" value="WD_REPEATS_2"/>
    <property type="match status" value="2"/>
</dbReference>
<protein>
    <recommendedName>
        <fullName evidence="9">WD repeat-containing protein 75 second beta-propeller domain-containing protein</fullName>
    </recommendedName>
</protein>
<dbReference type="InterPro" id="IPR001680">
    <property type="entry name" value="WD40_rpt"/>
</dbReference>
<dbReference type="PANTHER" id="PTHR45176:SF1">
    <property type="entry name" value="TRANSDUCIN FAMILY PROTEIN _ WD-40 REPEAT FAMILY PROTEIN-RELATED"/>
    <property type="match status" value="1"/>
</dbReference>
<dbReference type="InterPro" id="IPR011047">
    <property type="entry name" value="Quinoprotein_ADH-like_sf"/>
</dbReference>
<evidence type="ECO:0000256" key="4">
    <source>
        <dbReference type="ARBA" id="ARBA00022574"/>
    </source>
</evidence>
<dbReference type="Pfam" id="PF23869">
    <property type="entry name" value="Beta-prop_WDR75_1st"/>
    <property type="match status" value="2"/>
</dbReference>
<name>A0A540LEL2_MALBA</name>
<feature type="compositionally biased region" description="Basic and acidic residues" evidence="8">
    <location>
        <begin position="249"/>
        <end position="267"/>
    </location>
</feature>
<dbReference type="SMART" id="SM00320">
    <property type="entry name" value="WD40"/>
    <property type="match status" value="6"/>
</dbReference>
<dbReference type="AlphaFoldDB" id="A0A540LEL2"/>
<gene>
    <name evidence="10" type="ORF">C1H46_029563</name>
</gene>
<feature type="region of interest" description="Disordered" evidence="8">
    <location>
        <begin position="249"/>
        <end position="268"/>
    </location>
</feature>
<dbReference type="Proteomes" id="UP000315295">
    <property type="component" value="Unassembled WGS sequence"/>
</dbReference>
<dbReference type="STRING" id="106549.A0A540LEL2"/>
<comment type="subcellular location">
    <subcellularLocation>
        <location evidence="1">Nucleus</location>
        <location evidence="1">Nucleolus</location>
    </subcellularLocation>
</comment>
<accession>A0A540LEL2</accession>
<dbReference type="PANTHER" id="PTHR45176">
    <property type="entry name" value="TRANSDUCIN FAMILY PROTEIN / WD-40 REPEAT FAMILY PROTEIN-RELATED"/>
    <property type="match status" value="1"/>
</dbReference>
<keyword evidence="3" id="KW-0698">rRNA processing</keyword>